<organism evidence="4 5">
    <name type="scientific">Zophobas morio</name>
    <dbReference type="NCBI Taxonomy" id="2755281"/>
    <lineage>
        <taxon>Eukaryota</taxon>
        <taxon>Metazoa</taxon>
        <taxon>Ecdysozoa</taxon>
        <taxon>Arthropoda</taxon>
        <taxon>Hexapoda</taxon>
        <taxon>Insecta</taxon>
        <taxon>Pterygota</taxon>
        <taxon>Neoptera</taxon>
        <taxon>Endopterygota</taxon>
        <taxon>Coleoptera</taxon>
        <taxon>Polyphaga</taxon>
        <taxon>Cucujiformia</taxon>
        <taxon>Tenebrionidae</taxon>
        <taxon>Zophobas</taxon>
    </lineage>
</organism>
<evidence type="ECO:0000313" key="4">
    <source>
        <dbReference type="EMBL" id="KAJ3660619.1"/>
    </source>
</evidence>
<sequence length="97" mass="10753">MVYCICQMNSSILAAIVLNLPNPRRKPGGCYEQETGYLKGGQKKTLPEKCIQALCSPDGSMEYMSCGVAHIDKKSPCYKRGDPKEPYPKCCDRLTCV</sequence>
<protein>
    <recommendedName>
        <fullName evidence="3">Single domain-containing protein</fullName>
    </recommendedName>
</protein>
<evidence type="ECO:0000259" key="3">
    <source>
        <dbReference type="SMART" id="SM01318"/>
    </source>
</evidence>
<evidence type="ECO:0000256" key="1">
    <source>
        <dbReference type="ARBA" id="ARBA00004613"/>
    </source>
</evidence>
<keyword evidence="5" id="KW-1185">Reference proteome</keyword>
<evidence type="ECO:0000313" key="5">
    <source>
        <dbReference type="Proteomes" id="UP001168821"/>
    </source>
</evidence>
<dbReference type="SMART" id="SM01318">
    <property type="entry name" value="SVWC"/>
    <property type="match status" value="1"/>
</dbReference>
<dbReference type="AlphaFoldDB" id="A0AA38ITP8"/>
<proteinExistence type="predicted"/>
<dbReference type="PANTHER" id="PTHR39957">
    <property type="entry name" value="AT09846P1-RELATED"/>
    <property type="match status" value="1"/>
</dbReference>
<keyword evidence="2" id="KW-0964">Secreted</keyword>
<name>A0AA38ITP8_9CUCU</name>
<dbReference type="EMBL" id="JALNTZ010000002">
    <property type="protein sequence ID" value="KAJ3660619.1"/>
    <property type="molecule type" value="Genomic_DNA"/>
</dbReference>
<comment type="subcellular location">
    <subcellularLocation>
        <location evidence="1">Secreted</location>
    </subcellularLocation>
</comment>
<dbReference type="Pfam" id="PF15430">
    <property type="entry name" value="SVWC"/>
    <property type="match status" value="1"/>
</dbReference>
<dbReference type="InterPro" id="IPR053308">
    <property type="entry name" value="Vago-like"/>
</dbReference>
<comment type="caution">
    <text evidence="4">The sequence shown here is derived from an EMBL/GenBank/DDBJ whole genome shotgun (WGS) entry which is preliminary data.</text>
</comment>
<accession>A0AA38ITP8</accession>
<dbReference type="GO" id="GO:0005576">
    <property type="term" value="C:extracellular region"/>
    <property type="evidence" value="ECO:0007669"/>
    <property type="project" value="UniProtKB-SubCell"/>
</dbReference>
<dbReference type="InterPro" id="IPR029277">
    <property type="entry name" value="SVWC_dom"/>
</dbReference>
<evidence type="ECO:0000256" key="2">
    <source>
        <dbReference type="ARBA" id="ARBA00022525"/>
    </source>
</evidence>
<gene>
    <name evidence="4" type="ORF">Zmor_005058</name>
</gene>
<dbReference type="PANTHER" id="PTHR39957:SF1">
    <property type="entry name" value="AT09846P1-RELATED"/>
    <property type="match status" value="1"/>
</dbReference>
<feature type="domain" description="Single" evidence="3">
    <location>
        <begin position="30"/>
        <end position="96"/>
    </location>
</feature>
<reference evidence="4" key="1">
    <citation type="journal article" date="2023" name="G3 (Bethesda)">
        <title>Whole genome assemblies of Zophobas morio and Tenebrio molitor.</title>
        <authorList>
            <person name="Kaur S."/>
            <person name="Stinson S.A."/>
            <person name="diCenzo G.C."/>
        </authorList>
    </citation>
    <scope>NUCLEOTIDE SEQUENCE</scope>
    <source>
        <strain evidence="4">QUZm001</strain>
    </source>
</reference>
<dbReference type="Proteomes" id="UP001168821">
    <property type="component" value="Unassembled WGS sequence"/>
</dbReference>